<gene>
    <name evidence="2" type="ORF">pipiens_002859</name>
</gene>
<keyword evidence="3" id="KW-1185">Reference proteome</keyword>
<comment type="caution">
    <text evidence="2">The sequence shown here is derived from an EMBL/GenBank/DDBJ whole genome shotgun (WGS) entry which is preliminary data.</text>
</comment>
<name>A0ABD1D6T8_CULPP</name>
<accession>A0ABD1D6T8</accession>
<evidence type="ECO:0000256" key="1">
    <source>
        <dbReference type="SAM" id="SignalP"/>
    </source>
</evidence>
<feature type="signal peptide" evidence="1">
    <location>
        <begin position="1"/>
        <end position="26"/>
    </location>
</feature>
<dbReference type="AlphaFoldDB" id="A0ABD1D6T8"/>
<feature type="chain" id="PRO_5044886264" evidence="1">
    <location>
        <begin position="27"/>
        <end position="516"/>
    </location>
</feature>
<evidence type="ECO:0000313" key="2">
    <source>
        <dbReference type="EMBL" id="KAL1395349.1"/>
    </source>
</evidence>
<reference evidence="2 3" key="1">
    <citation type="submission" date="2024-05" db="EMBL/GenBank/DDBJ databases">
        <title>Culex pipiens pipiens assembly and annotation.</title>
        <authorList>
            <person name="Alout H."/>
            <person name="Durand T."/>
        </authorList>
    </citation>
    <scope>NUCLEOTIDE SEQUENCE [LARGE SCALE GENOMIC DNA]</scope>
    <source>
        <strain evidence="2">HA-2024</strain>
        <tissue evidence="2">Whole body</tissue>
    </source>
</reference>
<dbReference type="EMBL" id="JBEHCU010007175">
    <property type="protein sequence ID" value="KAL1395349.1"/>
    <property type="molecule type" value="Genomic_DNA"/>
</dbReference>
<keyword evidence="1" id="KW-0732">Signal</keyword>
<organism evidence="2 3">
    <name type="scientific">Culex pipiens pipiens</name>
    <name type="common">Northern house mosquito</name>
    <dbReference type="NCBI Taxonomy" id="38569"/>
    <lineage>
        <taxon>Eukaryota</taxon>
        <taxon>Metazoa</taxon>
        <taxon>Ecdysozoa</taxon>
        <taxon>Arthropoda</taxon>
        <taxon>Hexapoda</taxon>
        <taxon>Insecta</taxon>
        <taxon>Pterygota</taxon>
        <taxon>Neoptera</taxon>
        <taxon>Endopterygota</taxon>
        <taxon>Diptera</taxon>
        <taxon>Nematocera</taxon>
        <taxon>Culicoidea</taxon>
        <taxon>Culicidae</taxon>
        <taxon>Culicinae</taxon>
        <taxon>Culicini</taxon>
        <taxon>Culex</taxon>
        <taxon>Culex</taxon>
    </lineage>
</organism>
<evidence type="ECO:0000313" key="3">
    <source>
        <dbReference type="Proteomes" id="UP001562425"/>
    </source>
</evidence>
<dbReference type="Proteomes" id="UP001562425">
    <property type="component" value="Unassembled WGS sequence"/>
</dbReference>
<protein>
    <submittedName>
        <fullName evidence="2">Uncharacterized protein</fullName>
    </submittedName>
</protein>
<sequence>MTTSRFCLAVCLTVAVVLALVSGAQSEPSKALPTLNGIKGMRAASDLADNPATRLAAAIAAAKAAKDPAALMNVLYLCANVLSVLIYNPPNYLLFDQLDSFFYISELLPQEYQLNYVKRMQQKHHPELIQVRSVARSNSYAKFCYTCVQSQGKMQFKIIRGEFQAVLVLVVLSLAVGDLVKGSFLGQPRLVRAPDTPSKYLSPAQARKLEESLDDLAEVSVDEDDVDSILVPRIRGVRQTPAVVEVTNEEGEAGQVPSGAEQVREPLPHSNIHRQIPNLVKMLSTLNFTDADLLQTNTVRAGFDPITSYNVFQPMWDSSLNSLQQFVDASAELAALYNDIQVLSVENVGIMKDMVAGTHTNYFSQEFPSDHQRINMKLVLSFIAILAIALVPHAEAQSETFVESIDINSPVAWYPVAADIVVRYYTHVINNLIKQYQVVKYRLERQNALLKQFPAFYGSIGVFYDGDHLKSILSRDPAQNEQIARNLNFTLPQPKMAIDIVDTVKSLMSNLKQMKN</sequence>
<proteinExistence type="predicted"/>